<proteinExistence type="predicted"/>
<sequence length="13" mass="1433">MSSLHSFLGEVLL</sequence>
<dbReference type="Proteomes" id="UP000199689">
    <property type="component" value="Unassembled WGS sequence"/>
</dbReference>
<keyword evidence="2" id="KW-1185">Reference proteome</keyword>
<dbReference type="EMBL" id="FMXA01000011">
    <property type="protein sequence ID" value="SDA50943.1"/>
    <property type="molecule type" value="Genomic_DNA"/>
</dbReference>
<reference evidence="1 2" key="1">
    <citation type="submission" date="2016-10" db="EMBL/GenBank/DDBJ databases">
        <authorList>
            <person name="de Groot N.N."/>
        </authorList>
    </citation>
    <scope>NUCLEOTIDE SEQUENCE [LARGE SCALE GENOMIC DNA]</scope>
    <source>
        <strain evidence="1 2">DSM 15230</strain>
    </source>
</reference>
<accession>A0A1G5VYM0</accession>
<gene>
    <name evidence="1" type="ORF">SAMN02910343_00999</name>
</gene>
<organism evidence="1 2">
    <name type="scientific">Allisonella histaminiformans</name>
    <dbReference type="NCBI Taxonomy" id="209880"/>
    <lineage>
        <taxon>Bacteria</taxon>
        <taxon>Bacillati</taxon>
        <taxon>Bacillota</taxon>
        <taxon>Negativicutes</taxon>
        <taxon>Veillonellales</taxon>
        <taxon>Veillonellaceae</taxon>
        <taxon>Allisonella</taxon>
    </lineage>
</organism>
<name>A0A1G5VYM0_9FIRM</name>
<evidence type="ECO:0000313" key="1">
    <source>
        <dbReference type="EMBL" id="SDA50943.1"/>
    </source>
</evidence>
<evidence type="ECO:0000313" key="2">
    <source>
        <dbReference type="Proteomes" id="UP000199689"/>
    </source>
</evidence>
<protein>
    <submittedName>
        <fullName evidence="1">Uncharacterized protein</fullName>
    </submittedName>
</protein>